<sequence>SVMKEQKCPYCGKCLVVDHAGIEVGSIGPDGRKIPRHQVINFECLSCGRWFDIPKAMCDKFR</sequence>
<proteinExistence type="predicted"/>
<feature type="non-terminal residue" evidence="1">
    <location>
        <position position="1"/>
    </location>
</feature>
<gene>
    <name evidence="1" type="ORF">S06H3_04675</name>
</gene>
<accession>X1JVL1</accession>
<dbReference type="AlphaFoldDB" id="X1JVL1"/>
<organism evidence="1">
    <name type="scientific">marine sediment metagenome</name>
    <dbReference type="NCBI Taxonomy" id="412755"/>
    <lineage>
        <taxon>unclassified sequences</taxon>
        <taxon>metagenomes</taxon>
        <taxon>ecological metagenomes</taxon>
    </lineage>
</organism>
<name>X1JVL1_9ZZZZ</name>
<comment type="caution">
    <text evidence="1">The sequence shown here is derived from an EMBL/GenBank/DDBJ whole genome shotgun (WGS) entry which is preliminary data.</text>
</comment>
<dbReference type="EMBL" id="BARV01001659">
    <property type="protein sequence ID" value="GAH98791.1"/>
    <property type="molecule type" value="Genomic_DNA"/>
</dbReference>
<protein>
    <submittedName>
        <fullName evidence="1">Uncharacterized protein</fullName>
    </submittedName>
</protein>
<reference evidence="1" key="1">
    <citation type="journal article" date="2014" name="Front. Microbiol.">
        <title>High frequency of phylogenetically diverse reductive dehalogenase-homologous genes in deep subseafloor sedimentary metagenomes.</title>
        <authorList>
            <person name="Kawai M."/>
            <person name="Futagami T."/>
            <person name="Toyoda A."/>
            <person name="Takaki Y."/>
            <person name="Nishi S."/>
            <person name="Hori S."/>
            <person name="Arai W."/>
            <person name="Tsubouchi T."/>
            <person name="Morono Y."/>
            <person name="Uchiyama I."/>
            <person name="Ito T."/>
            <person name="Fujiyama A."/>
            <person name="Inagaki F."/>
            <person name="Takami H."/>
        </authorList>
    </citation>
    <scope>NUCLEOTIDE SEQUENCE</scope>
    <source>
        <strain evidence="1">Expedition CK06-06</strain>
    </source>
</reference>
<evidence type="ECO:0000313" key="1">
    <source>
        <dbReference type="EMBL" id="GAH98791.1"/>
    </source>
</evidence>